<evidence type="ECO:0000313" key="2">
    <source>
        <dbReference type="EMBL" id="AFH54821.1"/>
    </source>
</evidence>
<feature type="transmembrane region" description="Helical" evidence="1">
    <location>
        <begin position="50"/>
        <end position="72"/>
    </location>
</feature>
<feature type="transmembrane region" description="Helical" evidence="1">
    <location>
        <begin position="84"/>
        <end position="100"/>
    </location>
</feature>
<dbReference type="AlphaFoldDB" id="I6PDX6"/>
<organism evidence="2">
    <name type="scientific">Sphaerotheriidae sp. HYS-2012</name>
    <dbReference type="NCBI Taxonomy" id="1170231"/>
    <lineage>
        <taxon>Eukaryota</taxon>
        <taxon>Metazoa</taxon>
        <taxon>Ecdysozoa</taxon>
        <taxon>Arthropoda</taxon>
        <taxon>Myriapoda</taxon>
        <taxon>Diplopoda</taxon>
        <taxon>Helminthomorpha</taxon>
        <taxon>Sphaerotheriida</taxon>
        <taxon>Sphaerotheriidae</taxon>
    </lineage>
</organism>
<name>I6PDX6_9MYRI</name>
<evidence type="ECO:0000256" key="1">
    <source>
        <dbReference type="SAM" id="Phobius"/>
    </source>
</evidence>
<keyword evidence="2" id="KW-0496">Mitochondrion</keyword>
<geneLocation type="mitochondrion" evidence="2"/>
<proteinExistence type="predicted"/>
<sequence>LTKTMLIPMIYTSLMIFTINHPLFFGLMILVFILLMIIESSTLLSSFWFSYILVLVYLGGLLILFLYIASLAPNEKFPKTQKSIIILLPLLLLLVMYMSFNSSSQIPLLNNIKSSLMKLYSLSSFSMTILMATYLLITLLIIVYLTNLNMGPLRTLN</sequence>
<keyword evidence="1" id="KW-1133">Transmembrane helix</keyword>
<gene>
    <name evidence="2" type="primary">nad6</name>
</gene>
<feature type="non-terminal residue" evidence="2">
    <location>
        <position position="1"/>
    </location>
</feature>
<reference evidence="2" key="1">
    <citation type="journal article" date="2012" name="Mitochondrial DNA">
        <title>The complete mitochondrial genome of the giant pill millipede, Sphaerotheriidae sp. (Myriapoda: Diplopoda: Sphaerotheriida).</title>
        <authorList>
            <person name="Dong Y."/>
            <person name="Xu J.J."/>
            <person name="Hao S.J."/>
            <person name="Sun H.Y."/>
        </authorList>
    </citation>
    <scope>NUCLEOTIDE SEQUENCE</scope>
</reference>
<keyword evidence="1" id="KW-0812">Transmembrane</keyword>
<dbReference type="EMBL" id="JQ713564">
    <property type="protein sequence ID" value="AFH54821.1"/>
    <property type="molecule type" value="Genomic_DNA"/>
</dbReference>
<keyword evidence="1" id="KW-0472">Membrane</keyword>
<feature type="transmembrane region" description="Helical" evidence="1">
    <location>
        <begin position="120"/>
        <end position="145"/>
    </location>
</feature>
<feature type="transmembrane region" description="Helical" evidence="1">
    <location>
        <begin position="12"/>
        <end position="38"/>
    </location>
</feature>
<accession>I6PDX6</accession>
<protein>
    <submittedName>
        <fullName evidence="2">NADH dehydrogenase subunit 6</fullName>
    </submittedName>
</protein>